<evidence type="ECO:0000313" key="1">
    <source>
        <dbReference type="EMBL" id="KKM21330.1"/>
    </source>
</evidence>
<name>A0A0F9L0K1_9ZZZZ</name>
<gene>
    <name evidence="1" type="ORF">LCGC14_1636540</name>
</gene>
<dbReference type="Pfam" id="PF06199">
    <property type="entry name" value="Phage_tail_2"/>
    <property type="match status" value="1"/>
</dbReference>
<dbReference type="Gene3D" id="4.10.410.40">
    <property type="match status" value="1"/>
</dbReference>
<dbReference type="InterPro" id="IPR011855">
    <property type="entry name" value="Phgtail_TP901_1"/>
</dbReference>
<dbReference type="AlphaFoldDB" id="A0A0F9L0K1"/>
<organism evidence="1">
    <name type="scientific">marine sediment metagenome</name>
    <dbReference type="NCBI Taxonomy" id="412755"/>
    <lineage>
        <taxon>unclassified sequences</taxon>
        <taxon>metagenomes</taxon>
        <taxon>ecological metagenomes</taxon>
    </lineage>
</organism>
<protein>
    <submittedName>
        <fullName evidence="1">Uncharacterized protein</fullName>
    </submittedName>
</protein>
<dbReference type="EMBL" id="LAZR01013575">
    <property type="protein sequence ID" value="KKM21330.1"/>
    <property type="molecule type" value="Genomic_DNA"/>
</dbReference>
<accession>A0A0F9L0K1</accession>
<proteinExistence type="predicted"/>
<sequence>MVFVHGKDSTMSIDATDISARVDSTSLNKVKDLAETTTFASTGDNKEFIDGLRSHEISIGGPWDATVDAVMDTADDGASVAFSYSPDAGTTTFAGNCLISNYSINSPVGGRVEWSAGFSTTGAVTRT</sequence>
<comment type="caution">
    <text evidence="1">The sequence shown here is derived from an EMBL/GenBank/DDBJ whole genome shotgun (WGS) entry which is preliminary data.</text>
</comment>
<reference evidence="1" key="1">
    <citation type="journal article" date="2015" name="Nature">
        <title>Complex archaea that bridge the gap between prokaryotes and eukaryotes.</title>
        <authorList>
            <person name="Spang A."/>
            <person name="Saw J.H."/>
            <person name="Jorgensen S.L."/>
            <person name="Zaremba-Niedzwiedzka K."/>
            <person name="Martijn J."/>
            <person name="Lind A.E."/>
            <person name="van Eijk R."/>
            <person name="Schleper C."/>
            <person name="Guy L."/>
            <person name="Ettema T.J."/>
        </authorList>
    </citation>
    <scope>NUCLEOTIDE SEQUENCE</scope>
</reference>